<dbReference type="Proteomes" id="UP000828390">
    <property type="component" value="Unassembled WGS sequence"/>
</dbReference>
<dbReference type="GO" id="GO:0004497">
    <property type="term" value="F:monooxygenase activity"/>
    <property type="evidence" value="ECO:0007669"/>
    <property type="project" value="InterPro"/>
</dbReference>
<comment type="similarity">
    <text evidence="1">Belongs to the cytochrome P450 family.</text>
</comment>
<dbReference type="GO" id="GO:0020037">
    <property type="term" value="F:heme binding"/>
    <property type="evidence" value="ECO:0007669"/>
    <property type="project" value="InterPro"/>
</dbReference>
<dbReference type="OrthoDB" id="1470350at2759"/>
<organism evidence="4 5">
    <name type="scientific">Dreissena polymorpha</name>
    <name type="common">Zebra mussel</name>
    <name type="synonym">Mytilus polymorpha</name>
    <dbReference type="NCBI Taxonomy" id="45954"/>
    <lineage>
        <taxon>Eukaryota</taxon>
        <taxon>Metazoa</taxon>
        <taxon>Spiralia</taxon>
        <taxon>Lophotrochozoa</taxon>
        <taxon>Mollusca</taxon>
        <taxon>Bivalvia</taxon>
        <taxon>Autobranchia</taxon>
        <taxon>Heteroconchia</taxon>
        <taxon>Euheterodonta</taxon>
        <taxon>Imparidentia</taxon>
        <taxon>Neoheterodontei</taxon>
        <taxon>Myida</taxon>
        <taxon>Dreissenoidea</taxon>
        <taxon>Dreissenidae</taxon>
        <taxon>Dreissena</taxon>
    </lineage>
</organism>
<evidence type="ECO:0000256" key="3">
    <source>
        <dbReference type="SAM" id="Phobius"/>
    </source>
</evidence>
<evidence type="ECO:0008006" key="6">
    <source>
        <dbReference type="Google" id="ProtNLM"/>
    </source>
</evidence>
<keyword evidence="3" id="KW-0812">Transmembrane</keyword>
<dbReference type="Pfam" id="PF00067">
    <property type="entry name" value="p450"/>
    <property type="match status" value="1"/>
</dbReference>
<dbReference type="GO" id="GO:0016020">
    <property type="term" value="C:membrane"/>
    <property type="evidence" value="ECO:0007669"/>
    <property type="project" value="TreeGrafter"/>
</dbReference>
<feature type="binding site" description="axial binding residue" evidence="2">
    <location>
        <position position="427"/>
    </location>
    <ligand>
        <name>heme</name>
        <dbReference type="ChEBI" id="CHEBI:30413"/>
    </ligand>
    <ligandPart>
        <name>Fe</name>
        <dbReference type="ChEBI" id="CHEBI:18248"/>
    </ligandPart>
</feature>
<keyword evidence="3" id="KW-0472">Membrane</keyword>
<dbReference type="PANTHER" id="PTHR24280:SF4">
    <property type="entry name" value="CYTOCHROME P450 20A1"/>
    <property type="match status" value="1"/>
</dbReference>
<dbReference type="InterPro" id="IPR052666">
    <property type="entry name" value="CYP450_20A1-like"/>
</dbReference>
<dbReference type="EMBL" id="JAIWYP010000015">
    <property type="protein sequence ID" value="KAH3701568.1"/>
    <property type="molecule type" value="Genomic_DNA"/>
</dbReference>
<accession>A0A9D4BNG4</accession>
<evidence type="ECO:0000313" key="5">
    <source>
        <dbReference type="Proteomes" id="UP000828390"/>
    </source>
</evidence>
<dbReference type="InterPro" id="IPR001128">
    <property type="entry name" value="Cyt_P450"/>
</dbReference>
<comment type="caution">
    <text evidence="4">The sequence shown here is derived from an EMBL/GenBank/DDBJ whole genome shotgun (WGS) entry which is preliminary data.</text>
</comment>
<dbReference type="SUPFAM" id="SSF48264">
    <property type="entry name" value="Cytochrome P450"/>
    <property type="match status" value="1"/>
</dbReference>
<name>A0A9D4BNG4_DREPO</name>
<proteinExistence type="inferred from homology"/>
<dbReference type="AlphaFoldDB" id="A0A9D4BNG4"/>
<dbReference type="CDD" id="cd00302">
    <property type="entry name" value="cytochrome_P450"/>
    <property type="match status" value="1"/>
</dbReference>
<keyword evidence="5" id="KW-1185">Reference proteome</keyword>
<dbReference type="PANTHER" id="PTHR24280">
    <property type="entry name" value="CYTOCHROME P450 20A1"/>
    <property type="match status" value="1"/>
</dbReference>
<keyword evidence="2" id="KW-0408">Iron</keyword>
<evidence type="ECO:0000256" key="2">
    <source>
        <dbReference type="PIRSR" id="PIRSR602401-1"/>
    </source>
</evidence>
<evidence type="ECO:0000313" key="4">
    <source>
        <dbReference type="EMBL" id="KAH3701568.1"/>
    </source>
</evidence>
<dbReference type="InterPro" id="IPR036396">
    <property type="entry name" value="Cyt_P450_sf"/>
</dbReference>
<reference evidence="4" key="2">
    <citation type="submission" date="2020-11" db="EMBL/GenBank/DDBJ databases">
        <authorList>
            <person name="McCartney M.A."/>
            <person name="Auch B."/>
            <person name="Kono T."/>
            <person name="Mallez S."/>
            <person name="Becker A."/>
            <person name="Gohl D.M."/>
            <person name="Silverstein K.A.T."/>
            <person name="Koren S."/>
            <person name="Bechman K.B."/>
            <person name="Herman A."/>
            <person name="Abrahante J.E."/>
            <person name="Garbe J."/>
        </authorList>
    </citation>
    <scope>NUCLEOTIDE SEQUENCE</scope>
    <source>
        <strain evidence="4">Duluth1</strain>
        <tissue evidence="4">Whole animal</tissue>
    </source>
</reference>
<comment type="cofactor">
    <cofactor evidence="2">
        <name>heme</name>
        <dbReference type="ChEBI" id="CHEBI:30413"/>
    </cofactor>
</comment>
<dbReference type="PRINTS" id="PR00463">
    <property type="entry name" value="EP450I"/>
</dbReference>
<keyword evidence="2" id="KW-0349">Heme</keyword>
<dbReference type="GO" id="GO:0016705">
    <property type="term" value="F:oxidoreductase activity, acting on paired donors, with incorporation or reduction of molecular oxygen"/>
    <property type="evidence" value="ECO:0007669"/>
    <property type="project" value="InterPro"/>
</dbReference>
<sequence>MDLTACSCAVYYVVPFVIAIAILWQLLEWETKLKRNRNDGTKVIHGPRPSDPTLGNFPDIELAGGLISYLKRAHAQYGDVVQVWFGDKPVVSTASPGAFTDQVRLFDKPEMSFISPVFGSRSIQFVNGPEARERRRKYDMYLSKDAVHSHFYTFKQIADETTCQLGALEDPDHVTIYDVAFQMACRAVGVALFGEYFSHDDNILTFKALYEQFWPVLEKNFTSGLPEEGTDESEHFYSIVQDVHHIVRSMIEDHVTSGTDRKFIDVVMESNLDQTTVYGDILVYLVGGFHSVSTTLTWCLYHAALYPQMQTRIHGELSHVLGRAHIQPSALPELKYLRWFIDETLRLRYVAPVATRLSGNNTKIQGYHVPEQTQIIHALGVVMNSETYWEHPERFNPERFDTSENSDKAKRSPLAFCPFGFAGRRMCPGKAFFYDEALIFLGTLIRAFEFSLAPETPTNMAITEGLLTRPRDKVVLKIKKRTCE</sequence>
<keyword evidence="2" id="KW-0479">Metal-binding</keyword>
<evidence type="ECO:0000256" key="1">
    <source>
        <dbReference type="ARBA" id="ARBA00010617"/>
    </source>
</evidence>
<dbReference type="Gene3D" id="1.10.630.10">
    <property type="entry name" value="Cytochrome P450"/>
    <property type="match status" value="1"/>
</dbReference>
<protein>
    <recommendedName>
        <fullName evidence="6">Cytochrome P450</fullName>
    </recommendedName>
</protein>
<keyword evidence="3" id="KW-1133">Transmembrane helix</keyword>
<reference evidence="4" key="1">
    <citation type="journal article" date="2019" name="bioRxiv">
        <title>The Genome of the Zebra Mussel, Dreissena polymorpha: A Resource for Invasive Species Research.</title>
        <authorList>
            <person name="McCartney M.A."/>
            <person name="Auch B."/>
            <person name="Kono T."/>
            <person name="Mallez S."/>
            <person name="Zhang Y."/>
            <person name="Obille A."/>
            <person name="Becker A."/>
            <person name="Abrahante J.E."/>
            <person name="Garbe J."/>
            <person name="Badalamenti J.P."/>
            <person name="Herman A."/>
            <person name="Mangelson H."/>
            <person name="Liachko I."/>
            <person name="Sullivan S."/>
            <person name="Sone E.D."/>
            <person name="Koren S."/>
            <person name="Silverstein K.A.T."/>
            <person name="Beckman K.B."/>
            <person name="Gohl D.M."/>
        </authorList>
    </citation>
    <scope>NUCLEOTIDE SEQUENCE</scope>
    <source>
        <strain evidence="4">Duluth1</strain>
        <tissue evidence="4">Whole animal</tissue>
    </source>
</reference>
<gene>
    <name evidence="4" type="ORF">DPMN_076556</name>
</gene>
<dbReference type="GO" id="GO:0005506">
    <property type="term" value="F:iron ion binding"/>
    <property type="evidence" value="ECO:0007669"/>
    <property type="project" value="InterPro"/>
</dbReference>
<dbReference type="InterPro" id="IPR002401">
    <property type="entry name" value="Cyt_P450_E_grp-I"/>
</dbReference>
<feature type="transmembrane region" description="Helical" evidence="3">
    <location>
        <begin position="9"/>
        <end position="27"/>
    </location>
</feature>